<feature type="chain" id="PRO_5043922571" evidence="7">
    <location>
        <begin position="18"/>
        <end position="328"/>
    </location>
</feature>
<gene>
    <name evidence="8" type="ORF">NQ318_022668</name>
</gene>
<evidence type="ECO:0000313" key="9">
    <source>
        <dbReference type="Proteomes" id="UP001162162"/>
    </source>
</evidence>
<feature type="site" description="Important for catalytic activity, responsible for pKa modulation of the active site Glu and correct orientation of both the proton donor and substrate" evidence="5">
    <location>
        <position position="142"/>
    </location>
</feature>
<dbReference type="AlphaFoldDB" id="A0AAV8YNF5"/>
<dbReference type="PANTHER" id="PTHR43817:SF1">
    <property type="entry name" value="HYDROLASE, FAMILY 43, PUTATIVE (AFU_ORTHOLOGUE AFUA_3G01660)-RELATED"/>
    <property type="match status" value="1"/>
</dbReference>
<evidence type="ECO:0000256" key="3">
    <source>
        <dbReference type="ARBA" id="ARBA00022801"/>
    </source>
</evidence>
<dbReference type="InterPro" id="IPR023296">
    <property type="entry name" value="Glyco_hydro_beta-prop_sf"/>
</dbReference>
<evidence type="ECO:0000313" key="8">
    <source>
        <dbReference type="EMBL" id="KAJ8952218.1"/>
    </source>
</evidence>
<dbReference type="Gene3D" id="2.115.10.20">
    <property type="entry name" value="Glycosyl hydrolase domain, family 43"/>
    <property type="match status" value="1"/>
</dbReference>
<name>A0AAV8YNF5_9CUCU</name>
<proteinExistence type="inferred from homology"/>
<dbReference type="SUPFAM" id="SSF75005">
    <property type="entry name" value="Arabinanase/levansucrase/invertase"/>
    <property type="match status" value="1"/>
</dbReference>
<evidence type="ECO:0000256" key="7">
    <source>
        <dbReference type="SAM" id="SignalP"/>
    </source>
</evidence>
<dbReference type="EMBL" id="JAPWTK010000072">
    <property type="protein sequence ID" value="KAJ8952218.1"/>
    <property type="molecule type" value="Genomic_DNA"/>
</dbReference>
<keyword evidence="2 7" id="KW-0732">Signal</keyword>
<keyword evidence="9" id="KW-1185">Reference proteome</keyword>
<keyword evidence="4 6" id="KW-0326">Glycosidase</keyword>
<dbReference type="GO" id="GO:0004553">
    <property type="term" value="F:hydrolase activity, hydrolyzing O-glycosyl compounds"/>
    <property type="evidence" value="ECO:0007669"/>
    <property type="project" value="InterPro"/>
</dbReference>
<dbReference type="Pfam" id="PF04616">
    <property type="entry name" value="Glyco_hydro_43"/>
    <property type="match status" value="1"/>
</dbReference>
<dbReference type="InterPro" id="IPR006710">
    <property type="entry name" value="Glyco_hydro_43"/>
</dbReference>
<dbReference type="GO" id="GO:0005975">
    <property type="term" value="P:carbohydrate metabolic process"/>
    <property type="evidence" value="ECO:0007669"/>
    <property type="project" value="InterPro"/>
</dbReference>
<accession>A0AAV8YNF5</accession>
<comment type="similarity">
    <text evidence="1 6">Belongs to the glycosyl hydrolase 43 family.</text>
</comment>
<evidence type="ECO:0000256" key="5">
    <source>
        <dbReference type="PIRSR" id="PIRSR606710-2"/>
    </source>
</evidence>
<organism evidence="8 9">
    <name type="scientific">Aromia moschata</name>
    <dbReference type="NCBI Taxonomy" id="1265417"/>
    <lineage>
        <taxon>Eukaryota</taxon>
        <taxon>Metazoa</taxon>
        <taxon>Ecdysozoa</taxon>
        <taxon>Arthropoda</taxon>
        <taxon>Hexapoda</taxon>
        <taxon>Insecta</taxon>
        <taxon>Pterygota</taxon>
        <taxon>Neoptera</taxon>
        <taxon>Endopterygota</taxon>
        <taxon>Coleoptera</taxon>
        <taxon>Polyphaga</taxon>
        <taxon>Cucujiformia</taxon>
        <taxon>Chrysomeloidea</taxon>
        <taxon>Cerambycidae</taxon>
        <taxon>Cerambycinae</taxon>
        <taxon>Callichromatini</taxon>
        <taxon>Aromia</taxon>
    </lineage>
</organism>
<sequence>MMKILFCLLLAWVPSNANQYQNPIAPSSPDPWMQYYNGFYYLIATSWGSSVGIRKASTLDGLKSVDNTSVYSFDGHSLWAPEIHLVDGKWYLFYSACASDTDPANWGCHRNHVAESASDDPMGPYTFKADLIDPNDENMELDPSYIFINGEQYLMGSYNINGLANLFIRPMANPYTPTGAKRMLSTPTYDWEKEGETINEGPEPLYHDGRIFVVYSASSCSGANYKLGLLEFVGTDPLDSTHWQKYPTPLFQRSEENHVYGPGHNGFFKSPDGTEDWLVYHANDVNTEGCTMARSSRAQKFTWSDDGIPVFGIPEATGVTYESPSGEN</sequence>
<dbReference type="Proteomes" id="UP001162162">
    <property type="component" value="Unassembled WGS sequence"/>
</dbReference>
<evidence type="ECO:0000256" key="2">
    <source>
        <dbReference type="ARBA" id="ARBA00022729"/>
    </source>
</evidence>
<protein>
    <submittedName>
        <fullName evidence="8">Uncharacterized protein</fullName>
    </submittedName>
</protein>
<comment type="caution">
    <text evidence="8">The sequence shown here is derived from an EMBL/GenBank/DDBJ whole genome shotgun (WGS) entry which is preliminary data.</text>
</comment>
<dbReference type="PANTHER" id="PTHR43817">
    <property type="entry name" value="GLYCOSYL HYDROLASE"/>
    <property type="match status" value="1"/>
</dbReference>
<evidence type="ECO:0000256" key="1">
    <source>
        <dbReference type="ARBA" id="ARBA00009865"/>
    </source>
</evidence>
<evidence type="ECO:0000256" key="4">
    <source>
        <dbReference type="ARBA" id="ARBA00023295"/>
    </source>
</evidence>
<reference evidence="8" key="1">
    <citation type="journal article" date="2023" name="Insect Mol. Biol.">
        <title>Genome sequencing provides insights into the evolution of gene families encoding plant cell wall-degrading enzymes in longhorned beetles.</title>
        <authorList>
            <person name="Shin N.R."/>
            <person name="Okamura Y."/>
            <person name="Kirsch R."/>
            <person name="Pauchet Y."/>
        </authorList>
    </citation>
    <scope>NUCLEOTIDE SEQUENCE</scope>
    <source>
        <strain evidence="8">AMC_N1</strain>
    </source>
</reference>
<keyword evidence="3 6" id="KW-0378">Hydrolase</keyword>
<evidence type="ECO:0000256" key="6">
    <source>
        <dbReference type="RuleBase" id="RU361187"/>
    </source>
</evidence>
<feature type="signal peptide" evidence="7">
    <location>
        <begin position="1"/>
        <end position="17"/>
    </location>
</feature>
<dbReference type="CDD" id="cd18820">
    <property type="entry name" value="GH43_LbAraf43-like"/>
    <property type="match status" value="1"/>
</dbReference>